<dbReference type="Proteomes" id="UP000095285">
    <property type="component" value="Unassembled WGS sequence"/>
</dbReference>
<dbReference type="WBParaSite" id="EN70_9552">
    <property type="protein sequence ID" value="EN70_9552"/>
    <property type="gene ID" value="EN70_9552"/>
</dbReference>
<name>A0A1I7W4G1_LOALO</name>
<keyword evidence="8" id="KW-1185">Reference proteome</keyword>
<proteinExistence type="inferred from homology"/>
<evidence type="ECO:0000313" key="8">
    <source>
        <dbReference type="Proteomes" id="UP000095285"/>
    </source>
</evidence>
<keyword evidence="3 6" id="KW-0812">Transmembrane</keyword>
<evidence type="ECO:0000256" key="2">
    <source>
        <dbReference type="ARBA" id="ARBA00007558"/>
    </source>
</evidence>
<reference evidence="9 10" key="2">
    <citation type="submission" date="2016-11" db="UniProtKB">
        <authorList>
            <consortium name="WormBaseParasite"/>
        </authorList>
    </citation>
    <scope>IDENTIFICATION</scope>
</reference>
<dbReference type="GO" id="GO:0016020">
    <property type="term" value="C:membrane"/>
    <property type="evidence" value="ECO:0007669"/>
    <property type="project" value="UniProtKB-SubCell"/>
</dbReference>
<dbReference type="InterPro" id="IPR006968">
    <property type="entry name" value="RUS_fam"/>
</dbReference>
<dbReference type="Pfam" id="PF04884">
    <property type="entry name" value="UVB_sens_prot"/>
    <property type="match status" value="1"/>
</dbReference>
<protein>
    <submittedName>
        <fullName evidence="9 10">UPF0420 protein C16orf58-like protein</fullName>
    </submittedName>
</protein>
<evidence type="ECO:0000256" key="4">
    <source>
        <dbReference type="ARBA" id="ARBA00022989"/>
    </source>
</evidence>
<dbReference type="eggNOG" id="KOG4249">
    <property type="taxonomic scope" value="Eukaryota"/>
</dbReference>
<comment type="subcellular location">
    <subcellularLocation>
        <location evidence="1">Membrane</location>
    </subcellularLocation>
</comment>
<dbReference type="WBParaSite" id="EN70_9550">
    <property type="protein sequence ID" value="EN70_9550"/>
    <property type="gene ID" value="EN70_9550"/>
</dbReference>
<evidence type="ECO:0000256" key="3">
    <source>
        <dbReference type="ARBA" id="ARBA00022692"/>
    </source>
</evidence>
<evidence type="ECO:0000256" key="5">
    <source>
        <dbReference type="ARBA" id="ARBA00023136"/>
    </source>
</evidence>
<organism evidence="8 10">
    <name type="scientific">Loa loa</name>
    <name type="common">Eye worm</name>
    <name type="synonym">Filaria loa</name>
    <dbReference type="NCBI Taxonomy" id="7209"/>
    <lineage>
        <taxon>Eukaryota</taxon>
        <taxon>Metazoa</taxon>
        <taxon>Ecdysozoa</taxon>
        <taxon>Nematoda</taxon>
        <taxon>Chromadorea</taxon>
        <taxon>Rhabditida</taxon>
        <taxon>Spirurina</taxon>
        <taxon>Spiruromorpha</taxon>
        <taxon>Filarioidea</taxon>
        <taxon>Onchocercidae</taxon>
        <taxon>Loa</taxon>
    </lineage>
</organism>
<dbReference type="PANTHER" id="PTHR12770">
    <property type="entry name" value="RUS1 FAMILY PROTEIN C16ORF58"/>
    <property type="match status" value="1"/>
</dbReference>
<reference evidence="8" key="1">
    <citation type="submission" date="2012-04" db="EMBL/GenBank/DDBJ databases">
        <title>The Genome Sequence of Loa loa.</title>
        <authorList>
            <consortium name="The Broad Institute Genome Sequencing Platform"/>
            <consortium name="Broad Institute Genome Sequencing Center for Infectious Disease"/>
            <person name="Nutman T.B."/>
            <person name="Fink D.L."/>
            <person name="Russ C."/>
            <person name="Young S."/>
            <person name="Zeng Q."/>
            <person name="Gargeya S."/>
            <person name="Alvarado L."/>
            <person name="Berlin A."/>
            <person name="Chapman S.B."/>
            <person name="Chen Z."/>
            <person name="Freedman E."/>
            <person name="Gellesch M."/>
            <person name="Goldberg J."/>
            <person name="Griggs A."/>
            <person name="Gujja S."/>
            <person name="Heilman E.R."/>
            <person name="Heiman D."/>
            <person name="Howarth C."/>
            <person name="Mehta T."/>
            <person name="Neiman D."/>
            <person name="Pearson M."/>
            <person name="Roberts A."/>
            <person name="Saif S."/>
            <person name="Shea T."/>
            <person name="Shenoy N."/>
            <person name="Sisk P."/>
            <person name="Stolte C."/>
            <person name="Sykes S."/>
            <person name="White J."/>
            <person name="Yandava C."/>
            <person name="Haas B."/>
            <person name="Henn M.R."/>
            <person name="Nusbaum C."/>
            <person name="Birren B."/>
        </authorList>
    </citation>
    <scope>NUCLEOTIDE SEQUENCE [LARGE SCALE GENOMIC DNA]</scope>
</reference>
<keyword evidence="4 6" id="KW-1133">Transmembrane helix</keyword>
<sequence>MPKYTEYYDGEIFNTCTVDAYTTNSKYNAFTRLESVAYWKSLFRDIFMPRGYPQSVSPDYMNYQIWDTIQAFASSMSSALATEAILRGVGVGNETASTMAAAVAWLLRDGIGMLTRILFAWFYSPYLDADCKQWRLIADCFNDLAFCLDLITPIFPNLFMPIVCLSSMVRGVVGVAGGATRTAVVNHQAILDNVGDVAAKDGSQETLINIFALFCSLLLLPIVNGNICVWLLFCIFTFIHLYGNYRAVKSLQFRTLNQSLLQIIVKNYAETKKIDTVSKVNNKESMLLHWNSSRRYYGCRLSDVVTSSDEFSFVCSKFTVICDLRSNYGYVSMASISDTSDQLRAALCLELMLNTRTLPSPAELDEFIEGLKVEGWLVNKHRLVFDCWTYSEKFTEMLLHGGCRMTNKLQKKLFD</sequence>
<evidence type="ECO:0000256" key="6">
    <source>
        <dbReference type="SAM" id="Phobius"/>
    </source>
</evidence>
<dbReference type="InterPro" id="IPR054549">
    <property type="entry name" value="UVB_sens_RUS_dom"/>
</dbReference>
<keyword evidence="5 6" id="KW-0472">Membrane</keyword>
<accession>A0A1I7W4G1</accession>
<dbReference type="PANTHER" id="PTHR12770:SF31">
    <property type="entry name" value="RUS FAMILY MEMBER 1"/>
    <property type="match status" value="1"/>
</dbReference>
<dbReference type="AlphaFoldDB" id="A0A1I7W4G1"/>
<evidence type="ECO:0000313" key="10">
    <source>
        <dbReference type="WBParaSite" id="EN70_9552"/>
    </source>
</evidence>
<feature type="transmembrane region" description="Helical" evidence="6">
    <location>
        <begin position="210"/>
        <end position="243"/>
    </location>
</feature>
<evidence type="ECO:0000313" key="9">
    <source>
        <dbReference type="WBParaSite" id="EN70_9550"/>
    </source>
</evidence>
<feature type="domain" description="Protein root UVB sensitive/RUS" evidence="7">
    <location>
        <begin position="39"/>
        <end position="271"/>
    </location>
</feature>
<evidence type="ECO:0000259" key="7">
    <source>
        <dbReference type="Pfam" id="PF04884"/>
    </source>
</evidence>
<comment type="similarity">
    <text evidence="2">Belongs to the RUS1 family.</text>
</comment>
<evidence type="ECO:0000256" key="1">
    <source>
        <dbReference type="ARBA" id="ARBA00004370"/>
    </source>
</evidence>